<evidence type="ECO:0000256" key="2">
    <source>
        <dbReference type="ARBA" id="ARBA00023136"/>
    </source>
</evidence>
<dbReference type="InterPro" id="IPR036138">
    <property type="entry name" value="PBP_dimer_sf"/>
</dbReference>
<evidence type="ECO:0000259" key="3">
    <source>
        <dbReference type="Pfam" id="PF00905"/>
    </source>
</evidence>
<dbReference type="GO" id="GO:0008658">
    <property type="term" value="F:penicillin binding"/>
    <property type="evidence" value="ECO:0007669"/>
    <property type="project" value="InterPro"/>
</dbReference>
<dbReference type="EMBL" id="MFUW01000032">
    <property type="protein sequence ID" value="OGI89378.1"/>
    <property type="molecule type" value="Genomic_DNA"/>
</dbReference>
<organism evidence="5 6">
    <name type="scientific">Candidatus Nomurabacteria bacterium RIFCSPLOWO2_01_FULL_40_15</name>
    <dbReference type="NCBI Taxonomy" id="1801772"/>
    <lineage>
        <taxon>Bacteria</taxon>
        <taxon>Candidatus Nomuraibacteriota</taxon>
    </lineage>
</organism>
<dbReference type="InterPro" id="IPR001460">
    <property type="entry name" value="PCN-bd_Tpept"/>
</dbReference>
<dbReference type="SUPFAM" id="SSF56601">
    <property type="entry name" value="beta-lactamase/transpeptidase-like"/>
    <property type="match status" value="1"/>
</dbReference>
<evidence type="ECO:0000313" key="6">
    <source>
        <dbReference type="Proteomes" id="UP000176814"/>
    </source>
</evidence>
<accession>A0A1F6X5V3</accession>
<feature type="domain" description="Penicillin-binding protein transpeptidase" evidence="3">
    <location>
        <begin position="250"/>
        <end position="538"/>
    </location>
</feature>
<feature type="domain" description="Penicillin-binding protein dimerisation" evidence="4">
    <location>
        <begin position="56"/>
        <end position="190"/>
    </location>
</feature>
<name>A0A1F6X5V3_9BACT</name>
<protein>
    <recommendedName>
        <fullName evidence="7">Penicillin-binding protein transpeptidase domain-containing protein</fullName>
    </recommendedName>
</protein>
<sequence>MKYSFSFRTKIIALGILLFALILVTKLFLVQVVHSSSYSLRADRQYATPSSNIFERGTIFFERRDGQLVSAATQVSGFKIAIDPSKITNEESVYKKLSEIIVLNQEDFSVKAEKKNDTYEEIAHRLSKEEADAVSALKITGIFIYKEKWRFYPGGSLSSHALGFLGYKGDELAGRYGIERQYEKVLSRGKDNPYINFFAEVFSDIRTTLSRDEERDGSLVTTLESTVQGVLEKTLLEVKEKYKIDSIGGIIMNPKDGSIYAMGVNPDFDPNDFSQVEDVLTFSNPLVENIFEFGSVVKPLVMAAALDAGVVTAETKYTDKGSVLVEKKEIFNFDKKARGVVDMQEVLTQSLNTGMVFVYRQLGKEKMRDYMLSYGINEKTGIDLPNETKGWAANLNSPRDIEYANASFGQGIALTPIEMIRALASLSNGGNLVVPHLVKSIKYDGGIEKKIDYPTTRVKISEQTAEEITRMLVNVMDKARGGLVKVEHYSIAGKTGTAQVADQSTGGYYTDRNMHSFVGYFPAYDPKFIVFLYAINPKGSPYASVTWINPFLDIAKFLLNYYEIPPDR</sequence>
<evidence type="ECO:0000259" key="4">
    <source>
        <dbReference type="Pfam" id="PF03717"/>
    </source>
</evidence>
<reference evidence="5 6" key="1">
    <citation type="journal article" date="2016" name="Nat. Commun.">
        <title>Thousands of microbial genomes shed light on interconnected biogeochemical processes in an aquifer system.</title>
        <authorList>
            <person name="Anantharaman K."/>
            <person name="Brown C.T."/>
            <person name="Hug L.A."/>
            <person name="Sharon I."/>
            <person name="Castelle C.J."/>
            <person name="Probst A.J."/>
            <person name="Thomas B.C."/>
            <person name="Singh A."/>
            <person name="Wilkins M.J."/>
            <person name="Karaoz U."/>
            <person name="Brodie E.L."/>
            <person name="Williams K.H."/>
            <person name="Hubbard S.S."/>
            <person name="Banfield J.F."/>
        </authorList>
    </citation>
    <scope>NUCLEOTIDE SEQUENCE [LARGE SCALE GENOMIC DNA]</scope>
</reference>
<keyword evidence="2" id="KW-0472">Membrane</keyword>
<dbReference type="SUPFAM" id="SSF56519">
    <property type="entry name" value="Penicillin binding protein dimerisation domain"/>
    <property type="match status" value="1"/>
</dbReference>
<gene>
    <name evidence="5" type="ORF">A2911_01115</name>
</gene>
<dbReference type="InterPro" id="IPR012338">
    <property type="entry name" value="Beta-lactam/transpept-like"/>
</dbReference>
<proteinExistence type="predicted"/>
<dbReference type="InterPro" id="IPR005311">
    <property type="entry name" value="PBP_dimer"/>
</dbReference>
<dbReference type="Pfam" id="PF00905">
    <property type="entry name" value="Transpeptidase"/>
    <property type="match status" value="1"/>
</dbReference>
<evidence type="ECO:0008006" key="7">
    <source>
        <dbReference type="Google" id="ProtNLM"/>
    </source>
</evidence>
<dbReference type="GO" id="GO:0005886">
    <property type="term" value="C:plasma membrane"/>
    <property type="evidence" value="ECO:0007669"/>
    <property type="project" value="TreeGrafter"/>
</dbReference>
<dbReference type="Gene3D" id="3.90.1310.10">
    <property type="entry name" value="Penicillin-binding protein 2a (Domain 2)"/>
    <property type="match status" value="1"/>
</dbReference>
<dbReference type="AlphaFoldDB" id="A0A1F6X5V3"/>
<comment type="caution">
    <text evidence="5">The sequence shown here is derived from an EMBL/GenBank/DDBJ whole genome shotgun (WGS) entry which is preliminary data.</text>
</comment>
<evidence type="ECO:0000313" key="5">
    <source>
        <dbReference type="EMBL" id="OGI89378.1"/>
    </source>
</evidence>
<dbReference type="PANTHER" id="PTHR30627:SF1">
    <property type="entry name" value="PEPTIDOGLYCAN D,D-TRANSPEPTIDASE FTSI"/>
    <property type="match status" value="1"/>
</dbReference>
<comment type="subcellular location">
    <subcellularLocation>
        <location evidence="1">Membrane</location>
    </subcellularLocation>
</comment>
<dbReference type="Proteomes" id="UP000176814">
    <property type="component" value="Unassembled WGS sequence"/>
</dbReference>
<evidence type="ECO:0000256" key="1">
    <source>
        <dbReference type="ARBA" id="ARBA00004370"/>
    </source>
</evidence>
<dbReference type="Gene3D" id="3.40.710.10">
    <property type="entry name" value="DD-peptidase/beta-lactamase superfamily"/>
    <property type="match status" value="1"/>
</dbReference>
<dbReference type="PANTHER" id="PTHR30627">
    <property type="entry name" value="PEPTIDOGLYCAN D,D-TRANSPEPTIDASE"/>
    <property type="match status" value="1"/>
</dbReference>
<dbReference type="GO" id="GO:0071555">
    <property type="term" value="P:cell wall organization"/>
    <property type="evidence" value="ECO:0007669"/>
    <property type="project" value="TreeGrafter"/>
</dbReference>
<dbReference type="Gene3D" id="3.30.450.330">
    <property type="match status" value="1"/>
</dbReference>
<dbReference type="InterPro" id="IPR050515">
    <property type="entry name" value="Beta-lactam/transpept"/>
</dbReference>
<dbReference type="Pfam" id="PF03717">
    <property type="entry name" value="PBP_dimer"/>
    <property type="match status" value="1"/>
</dbReference>